<feature type="domain" description="GST N-terminal" evidence="1">
    <location>
        <begin position="1"/>
        <end position="82"/>
    </location>
</feature>
<organism evidence="2 3">
    <name type="scientific">Muricoccus vinaceus</name>
    <dbReference type="NCBI Taxonomy" id="424704"/>
    <lineage>
        <taxon>Bacteria</taxon>
        <taxon>Pseudomonadati</taxon>
        <taxon>Pseudomonadota</taxon>
        <taxon>Alphaproteobacteria</taxon>
        <taxon>Acetobacterales</taxon>
        <taxon>Roseomonadaceae</taxon>
        <taxon>Muricoccus</taxon>
    </lineage>
</organism>
<dbReference type="EMBL" id="JBHLVZ010000041">
    <property type="protein sequence ID" value="MFC0386874.1"/>
    <property type="molecule type" value="Genomic_DNA"/>
</dbReference>
<accession>A0ABV6ITD3</accession>
<dbReference type="RefSeq" id="WP_377051770.1">
    <property type="nucleotide sequence ID" value="NZ_JBHLVZ010000041.1"/>
</dbReference>
<dbReference type="PANTHER" id="PTHR43968">
    <property type="match status" value="1"/>
</dbReference>
<gene>
    <name evidence="2" type="ORF">ACFFIC_15155</name>
</gene>
<dbReference type="CDD" id="cd03205">
    <property type="entry name" value="GST_C_6"/>
    <property type="match status" value="1"/>
</dbReference>
<dbReference type="InterPro" id="IPR036249">
    <property type="entry name" value="Thioredoxin-like_sf"/>
</dbReference>
<dbReference type="SUPFAM" id="SSF47616">
    <property type="entry name" value="GST C-terminal domain-like"/>
    <property type="match status" value="1"/>
</dbReference>
<dbReference type="PANTHER" id="PTHR43968:SF6">
    <property type="entry name" value="GLUTATHIONE S-TRANSFERASE OMEGA"/>
    <property type="match status" value="1"/>
</dbReference>
<name>A0ABV6ITD3_9PROT</name>
<protein>
    <submittedName>
        <fullName evidence="2">Glutathione S-transferase family protein</fullName>
    </submittedName>
</protein>
<evidence type="ECO:0000313" key="3">
    <source>
        <dbReference type="Proteomes" id="UP001589789"/>
    </source>
</evidence>
<dbReference type="PROSITE" id="PS50404">
    <property type="entry name" value="GST_NTER"/>
    <property type="match status" value="1"/>
</dbReference>
<dbReference type="InterPro" id="IPR036282">
    <property type="entry name" value="Glutathione-S-Trfase_C_sf"/>
</dbReference>
<evidence type="ECO:0000313" key="2">
    <source>
        <dbReference type="EMBL" id="MFC0386874.1"/>
    </source>
</evidence>
<dbReference type="Gene3D" id="1.20.1050.10">
    <property type="match status" value="1"/>
</dbReference>
<dbReference type="InterPro" id="IPR004045">
    <property type="entry name" value="Glutathione_S-Trfase_N"/>
</dbReference>
<comment type="caution">
    <text evidence="2">The sequence shown here is derived from an EMBL/GenBank/DDBJ whole genome shotgun (WGS) entry which is preliminary data.</text>
</comment>
<dbReference type="Proteomes" id="UP001589789">
    <property type="component" value="Unassembled WGS sequence"/>
</dbReference>
<dbReference type="SUPFAM" id="SSF52833">
    <property type="entry name" value="Thioredoxin-like"/>
    <property type="match status" value="1"/>
</dbReference>
<sequence length="203" mass="22688">MRLLYLASSPYARKSLVCAHELGLGQKLKVVSVETSPIRSSPEVNRVNPLGKVPVLLREGGPDLFDSVVICEYFDSLAEGATLFPPAGEERWRSLRRHALADGLCDAAIAIRRERNRPPALRWSDWEQAHLRKLDQAYALLEGEAVLPDEPVEIGQIALATALGWIEFRAVGNDFRRGRPRLASWYDAFRRRPSMLAAPVSDC</sequence>
<reference evidence="2 3" key="1">
    <citation type="submission" date="2024-09" db="EMBL/GenBank/DDBJ databases">
        <authorList>
            <person name="Sun Q."/>
            <person name="Mori K."/>
        </authorList>
    </citation>
    <scope>NUCLEOTIDE SEQUENCE [LARGE SCALE GENOMIC DNA]</scope>
    <source>
        <strain evidence="2 3">CCM 7468</strain>
    </source>
</reference>
<dbReference type="Pfam" id="PF13409">
    <property type="entry name" value="GST_N_2"/>
    <property type="match status" value="1"/>
</dbReference>
<evidence type="ECO:0000259" key="1">
    <source>
        <dbReference type="PROSITE" id="PS50404"/>
    </source>
</evidence>
<proteinExistence type="predicted"/>
<dbReference type="Gene3D" id="3.40.30.10">
    <property type="entry name" value="Glutaredoxin"/>
    <property type="match status" value="1"/>
</dbReference>
<dbReference type="InterPro" id="IPR050983">
    <property type="entry name" value="GST_Omega/HSP26"/>
</dbReference>
<keyword evidence="3" id="KW-1185">Reference proteome</keyword>